<dbReference type="EMBL" id="BAABGY010000016">
    <property type="protein sequence ID" value="GAA4341647.1"/>
    <property type="molecule type" value="Genomic_DNA"/>
</dbReference>
<gene>
    <name evidence="1" type="ORF">GCM10023184_40270</name>
</gene>
<accession>A0ABP8HNN3</accession>
<dbReference type="RefSeq" id="WP_345257711.1">
    <property type="nucleotide sequence ID" value="NZ_BAABGY010000016.1"/>
</dbReference>
<evidence type="ECO:0000313" key="2">
    <source>
        <dbReference type="Proteomes" id="UP001501725"/>
    </source>
</evidence>
<evidence type="ECO:0008006" key="3">
    <source>
        <dbReference type="Google" id="ProtNLM"/>
    </source>
</evidence>
<name>A0ABP8HNN3_9BACT</name>
<proteinExistence type="predicted"/>
<sequence length="70" mass="7746">MPAVKNITLQFPNFTSMKHMVERCSLQVTGFDTMNYTISGNFTPEVLAMALGQLGAQVFASDHYAGVRFN</sequence>
<dbReference type="Proteomes" id="UP001501725">
    <property type="component" value="Unassembled WGS sequence"/>
</dbReference>
<evidence type="ECO:0000313" key="1">
    <source>
        <dbReference type="EMBL" id="GAA4341647.1"/>
    </source>
</evidence>
<comment type="caution">
    <text evidence="1">The sequence shown here is derived from an EMBL/GenBank/DDBJ whole genome shotgun (WGS) entry which is preliminary data.</text>
</comment>
<reference evidence="2" key="1">
    <citation type="journal article" date="2019" name="Int. J. Syst. Evol. Microbiol.">
        <title>The Global Catalogue of Microorganisms (GCM) 10K type strain sequencing project: providing services to taxonomists for standard genome sequencing and annotation.</title>
        <authorList>
            <consortium name="The Broad Institute Genomics Platform"/>
            <consortium name="The Broad Institute Genome Sequencing Center for Infectious Disease"/>
            <person name="Wu L."/>
            <person name="Ma J."/>
        </authorList>
    </citation>
    <scope>NUCLEOTIDE SEQUENCE [LARGE SCALE GENOMIC DNA]</scope>
    <source>
        <strain evidence="2">JCM 17919</strain>
    </source>
</reference>
<keyword evidence="2" id="KW-1185">Reference proteome</keyword>
<protein>
    <recommendedName>
        <fullName evidence="3">HMA domain-containing protein</fullName>
    </recommendedName>
</protein>
<organism evidence="1 2">
    <name type="scientific">Flaviaesturariibacter amylovorans</name>
    <dbReference type="NCBI Taxonomy" id="1084520"/>
    <lineage>
        <taxon>Bacteria</taxon>
        <taxon>Pseudomonadati</taxon>
        <taxon>Bacteroidota</taxon>
        <taxon>Chitinophagia</taxon>
        <taxon>Chitinophagales</taxon>
        <taxon>Chitinophagaceae</taxon>
        <taxon>Flaviaestuariibacter</taxon>
    </lineage>
</organism>